<name>A0A8J2M7J0_9BILA</name>
<dbReference type="EMBL" id="CAKAEH010001514">
    <property type="protein sequence ID" value="CAG9537070.1"/>
    <property type="molecule type" value="Genomic_DNA"/>
</dbReference>
<evidence type="ECO:0000256" key="1">
    <source>
        <dbReference type="SAM" id="MobiDB-lite"/>
    </source>
</evidence>
<evidence type="ECO:0000313" key="3">
    <source>
        <dbReference type="Proteomes" id="UP000746747"/>
    </source>
</evidence>
<proteinExistence type="predicted"/>
<sequence>MPSQQVAADRITSNDSSSCKRGGPHAYHHIKQVSGRAQRQTAVQTRPDTFIFTGWGRNWNGGQTFDLEVGTGDKLSTSKLEWGTNFRPRKDEQ</sequence>
<reference evidence="2" key="1">
    <citation type="submission" date="2021-09" db="EMBL/GenBank/DDBJ databases">
        <authorList>
            <consortium name="Pathogen Informatics"/>
        </authorList>
    </citation>
    <scope>NUCLEOTIDE SEQUENCE</scope>
</reference>
<evidence type="ECO:0000313" key="2">
    <source>
        <dbReference type="EMBL" id="CAG9537070.1"/>
    </source>
</evidence>
<keyword evidence="3" id="KW-1185">Reference proteome</keyword>
<dbReference type="Proteomes" id="UP000746747">
    <property type="component" value="Unassembled WGS sequence"/>
</dbReference>
<protein>
    <submittedName>
        <fullName evidence="2">Uncharacterized protein</fullName>
    </submittedName>
</protein>
<dbReference type="AlphaFoldDB" id="A0A8J2M7J0"/>
<gene>
    <name evidence="2" type="ORF">CJOHNSTONI_LOCUS6929</name>
</gene>
<feature type="region of interest" description="Disordered" evidence="1">
    <location>
        <begin position="1"/>
        <end position="26"/>
    </location>
</feature>
<accession>A0A8J2M7J0</accession>
<feature type="compositionally biased region" description="Polar residues" evidence="1">
    <location>
        <begin position="1"/>
        <end position="19"/>
    </location>
</feature>
<organism evidence="2 3">
    <name type="scientific">Cercopithifilaria johnstoni</name>
    <dbReference type="NCBI Taxonomy" id="2874296"/>
    <lineage>
        <taxon>Eukaryota</taxon>
        <taxon>Metazoa</taxon>
        <taxon>Ecdysozoa</taxon>
        <taxon>Nematoda</taxon>
        <taxon>Chromadorea</taxon>
        <taxon>Rhabditida</taxon>
        <taxon>Spirurina</taxon>
        <taxon>Spiruromorpha</taxon>
        <taxon>Filarioidea</taxon>
        <taxon>Onchocercidae</taxon>
        <taxon>Cercopithifilaria</taxon>
    </lineage>
</organism>
<comment type="caution">
    <text evidence="2">The sequence shown here is derived from an EMBL/GenBank/DDBJ whole genome shotgun (WGS) entry which is preliminary data.</text>
</comment>